<organism evidence="1 2">
    <name type="scientific">Pseudonocardia broussonetiae</name>
    <dbReference type="NCBI Taxonomy" id="2736640"/>
    <lineage>
        <taxon>Bacteria</taxon>
        <taxon>Bacillati</taxon>
        <taxon>Actinomycetota</taxon>
        <taxon>Actinomycetes</taxon>
        <taxon>Pseudonocardiales</taxon>
        <taxon>Pseudonocardiaceae</taxon>
        <taxon>Pseudonocardia</taxon>
    </lineage>
</organism>
<dbReference type="EMBL" id="CP053564">
    <property type="protein sequence ID" value="QJY45640.1"/>
    <property type="molecule type" value="Genomic_DNA"/>
</dbReference>
<dbReference type="AlphaFoldDB" id="A0A6M6JEY2"/>
<evidence type="ECO:0000313" key="2">
    <source>
        <dbReference type="Proteomes" id="UP000505377"/>
    </source>
</evidence>
<name>A0A6M6JEY2_9PSEU</name>
<accession>A0A6M6JEY2</accession>
<proteinExistence type="predicted"/>
<sequence length="295" mass="30830">MTTQPKAGTGPWSIPPLFAQLVDDTGLLAPREASPVETVVARYLAARDGVYGGLVGQLVCPVSRLPVLVKELARSSVSRPVELSLVVDTGLGSVPKALSTVFSRPALLAPRTIETAAPTDVDAVWLDRVAEFVPEDVVAVVEPRRPVHDDPDGTQAWLDAVRRVADQGCAPKLRCGGPRPTDAPSTEDVERFLRVVADSGRGFTTLGLYEAVRVDSPDQPVARRHGLVNLLVAVARALSGGDVAAALRSTDGDALAAEVGSWSDRAVAGVRGLFSRCGADPAPGVALSGLGLLTR</sequence>
<keyword evidence="2" id="KW-1185">Reference proteome</keyword>
<reference evidence="1 2" key="1">
    <citation type="submission" date="2020-05" db="EMBL/GenBank/DDBJ databases">
        <authorList>
            <person name="Mo P."/>
        </authorList>
    </citation>
    <scope>NUCLEOTIDE SEQUENCE [LARGE SCALE GENOMIC DNA]</scope>
    <source>
        <strain evidence="1 2">Gen01</strain>
    </source>
</reference>
<dbReference type="Proteomes" id="UP000505377">
    <property type="component" value="Chromosome"/>
</dbReference>
<protein>
    <submittedName>
        <fullName evidence="1">Uncharacterized protein</fullName>
    </submittedName>
</protein>
<dbReference type="KEGG" id="pbro:HOP40_07365"/>
<evidence type="ECO:0000313" key="1">
    <source>
        <dbReference type="EMBL" id="QJY45640.1"/>
    </source>
</evidence>
<dbReference type="RefSeq" id="WP_172155942.1">
    <property type="nucleotide sequence ID" value="NZ_CP053564.1"/>
</dbReference>
<gene>
    <name evidence="1" type="ORF">HOP40_07365</name>
</gene>